<feature type="compositionally biased region" description="Gly residues" evidence="9">
    <location>
        <begin position="519"/>
        <end position="532"/>
    </location>
</feature>
<feature type="compositionally biased region" description="Polar residues" evidence="9">
    <location>
        <begin position="191"/>
        <end position="206"/>
    </location>
</feature>
<dbReference type="GO" id="GO:0031499">
    <property type="term" value="C:TRAMP complex"/>
    <property type="evidence" value="ECO:0007669"/>
    <property type="project" value="TreeGrafter"/>
</dbReference>
<feature type="compositionally biased region" description="Polar residues" evidence="9">
    <location>
        <begin position="642"/>
        <end position="653"/>
    </location>
</feature>
<dbReference type="InterPro" id="IPR036875">
    <property type="entry name" value="Znf_CCHC_sf"/>
</dbReference>
<feature type="region of interest" description="Disordered" evidence="9">
    <location>
        <begin position="1"/>
        <end position="214"/>
    </location>
</feature>
<dbReference type="GO" id="GO:0003723">
    <property type="term" value="F:RNA binding"/>
    <property type="evidence" value="ECO:0007669"/>
    <property type="project" value="TreeGrafter"/>
</dbReference>
<feature type="compositionally biased region" description="Basic and acidic residues" evidence="9">
    <location>
        <begin position="701"/>
        <end position="714"/>
    </location>
</feature>
<dbReference type="KEGG" id="ker:91099103"/>
<accession>A0AAX4K6Z7</accession>
<dbReference type="GO" id="GO:0071037">
    <property type="term" value="P:nuclear polyadenylation-dependent snRNA catabolic process"/>
    <property type="evidence" value="ECO:0007669"/>
    <property type="project" value="TreeGrafter"/>
</dbReference>
<evidence type="ECO:0000256" key="9">
    <source>
        <dbReference type="SAM" id="MobiDB-lite"/>
    </source>
</evidence>
<dbReference type="GO" id="GO:0071039">
    <property type="term" value="P:nuclear polyadenylation-dependent CUT catabolic process"/>
    <property type="evidence" value="ECO:0007669"/>
    <property type="project" value="TreeGrafter"/>
</dbReference>
<dbReference type="GO" id="GO:0008270">
    <property type="term" value="F:zinc ion binding"/>
    <property type="evidence" value="ECO:0007669"/>
    <property type="project" value="UniProtKB-KW"/>
</dbReference>
<dbReference type="GeneID" id="91099103"/>
<feature type="compositionally biased region" description="Basic and acidic residues" evidence="9">
    <location>
        <begin position="138"/>
        <end position="162"/>
    </location>
</feature>
<reference evidence="11 12" key="1">
    <citation type="submission" date="2024-01" db="EMBL/GenBank/DDBJ databases">
        <title>Comparative genomics of Cryptococcus and Kwoniella reveals pathogenesis evolution and contrasting modes of karyotype evolution via chromosome fusion or intercentromeric recombination.</title>
        <authorList>
            <person name="Coelho M.A."/>
            <person name="David-Palma M."/>
            <person name="Shea T."/>
            <person name="Bowers K."/>
            <person name="McGinley-Smith S."/>
            <person name="Mohammad A.W."/>
            <person name="Gnirke A."/>
            <person name="Yurkov A.M."/>
            <person name="Nowrousian M."/>
            <person name="Sun S."/>
            <person name="Cuomo C.A."/>
            <person name="Heitman J."/>
        </authorList>
    </citation>
    <scope>NUCLEOTIDE SEQUENCE [LARGE SCALE GENOMIC DNA]</scope>
    <source>
        <strain evidence="11 12">PYCC6329</strain>
    </source>
</reference>
<keyword evidence="4" id="KW-0677">Repeat</keyword>
<dbReference type="InterPro" id="IPR051644">
    <property type="entry name" value="TRAMP_AT-DNA-binding"/>
</dbReference>
<proteinExistence type="predicted"/>
<evidence type="ECO:0000256" key="1">
    <source>
        <dbReference type="ARBA" id="ARBA00004123"/>
    </source>
</evidence>
<feature type="domain" description="CCHC-type" evidence="10">
    <location>
        <begin position="597"/>
        <end position="612"/>
    </location>
</feature>
<evidence type="ECO:0000313" key="11">
    <source>
        <dbReference type="EMBL" id="WWD02261.1"/>
    </source>
</evidence>
<feature type="compositionally biased region" description="Gly residues" evidence="9">
    <location>
        <begin position="613"/>
        <end position="639"/>
    </location>
</feature>
<evidence type="ECO:0000256" key="6">
    <source>
        <dbReference type="ARBA" id="ARBA00022833"/>
    </source>
</evidence>
<evidence type="ECO:0000256" key="4">
    <source>
        <dbReference type="ARBA" id="ARBA00022737"/>
    </source>
</evidence>
<feature type="compositionally biased region" description="Basic and acidic residues" evidence="9">
    <location>
        <begin position="600"/>
        <end position="609"/>
    </location>
</feature>
<dbReference type="GO" id="GO:0071031">
    <property type="term" value="P:nuclear mRNA surveillance of mRNA 3'-end processing"/>
    <property type="evidence" value="ECO:0007669"/>
    <property type="project" value="TreeGrafter"/>
</dbReference>
<feature type="compositionally biased region" description="Basic and acidic residues" evidence="9">
    <location>
        <begin position="340"/>
        <end position="359"/>
    </location>
</feature>
<dbReference type="AlphaFoldDB" id="A0AAX4K6Z7"/>
<comment type="subcellular location">
    <subcellularLocation>
        <location evidence="1">Nucleus</location>
    </subcellularLocation>
</comment>
<keyword evidence="12" id="KW-1185">Reference proteome</keyword>
<dbReference type="PANTHER" id="PTHR46543">
    <property type="entry name" value="ZINC FINGER CCHC DOMAIN-CONTAINING PROTEIN 7"/>
    <property type="match status" value="1"/>
</dbReference>
<dbReference type="Proteomes" id="UP001358614">
    <property type="component" value="Chromosome 1"/>
</dbReference>
<feature type="compositionally biased region" description="Acidic residues" evidence="9">
    <location>
        <begin position="68"/>
        <end position="80"/>
    </location>
</feature>
<dbReference type="PANTHER" id="PTHR46543:SF1">
    <property type="entry name" value="ZINC FINGER CCHC DOMAIN-CONTAINING PROTEIN 7"/>
    <property type="match status" value="1"/>
</dbReference>
<feature type="domain" description="CCHC-type" evidence="10">
    <location>
        <begin position="572"/>
        <end position="587"/>
    </location>
</feature>
<keyword evidence="5 8" id="KW-0863">Zinc-finger</keyword>
<feature type="compositionally biased region" description="Gly residues" evidence="9">
    <location>
        <begin position="452"/>
        <end position="463"/>
    </location>
</feature>
<evidence type="ECO:0000256" key="5">
    <source>
        <dbReference type="ARBA" id="ARBA00022771"/>
    </source>
</evidence>
<dbReference type="GO" id="GO:0006397">
    <property type="term" value="P:mRNA processing"/>
    <property type="evidence" value="ECO:0007669"/>
    <property type="project" value="UniProtKB-KW"/>
</dbReference>
<feature type="region of interest" description="Disordered" evidence="9">
    <location>
        <begin position="295"/>
        <end position="409"/>
    </location>
</feature>
<evidence type="ECO:0000256" key="3">
    <source>
        <dbReference type="ARBA" id="ARBA00022723"/>
    </source>
</evidence>
<keyword evidence="7" id="KW-0539">Nucleus</keyword>
<evidence type="ECO:0000256" key="7">
    <source>
        <dbReference type="ARBA" id="ARBA00023242"/>
    </source>
</evidence>
<keyword evidence="3" id="KW-0479">Metal-binding</keyword>
<keyword evidence="6" id="KW-0862">Zinc</keyword>
<feature type="compositionally biased region" description="Basic and acidic residues" evidence="9">
    <location>
        <begin position="112"/>
        <end position="127"/>
    </location>
</feature>
<feature type="compositionally biased region" description="Basic and acidic residues" evidence="9">
    <location>
        <begin position="490"/>
        <end position="506"/>
    </location>
</feature>
<feature type="compositionally biased region" description="Polar residues" evidence="9">
    <location>
        <begin position="25"/>
        <end position="34"/>
    </location>
</feature>
<evidence type="ECO:0000256" key="8">
    <source>
        <dbReference type="PROSITE-ProRule" id="PRU00047"/>
    </source>
</evidence>
<feature type="compositionally biased region" description="Polar residues" evidence="9">
    <location>
        <begin position="100"/>
        <end position="111"/>
    </location>
</feature>
<dbReference type="SUPFAM" id="SSF57756">
    <property type="entry name" value="Retrovirus zinc finger-like domains"/>
    <property type="match status" value="2"/>
</dbReference>
<organism evidence="11 12">
    <name type="scientific">Kwoniella europaea PYCC6329</name>
    <dbReference type="NCBI Taxonomy" id="1423913"/>
    <lineage>
        <taxon>Eukaryota</taxon>
        <taxon>Fungi</taxon>
        <taxon>Dikarya</taxon>
        <taxon>Basidiomycota</taxon>
        <taxon>Agaricomycotina</taxon>
        <taxon>Tremellomycetes</taxon>
        <taxon>Tremellales</taxon>
        <taxon>Cryptococcaceae</taxon>
        <taxon>Kwoniella</taxon>
    </lineage>
</organism>
<gene>
    <name evidence="11" type="ORF">V865_000299</name>
</gene>
<dbReference type="GO" id="GO:0071035">
    <property type="term" value="P:nuclear polyadenylation-dependent rRNA catabolic process"/>
    <property type="evidence" value="ECO:0007669"/>
    <property type="project" value="TreeGrafter"/>
</dbReference>
<evidence type="ECO:0000259" key="10">
    <source>
        <dbReference type="PROSITE" id="PS50158"/>
    </source>
</evidence>
<feature type="region of interest" description="Disordered" evidence="9">
    <location>
        <begin position="440"/>
        <end position="532"/>
    </location>
</feature>
<dbReference type="RefSeq" id="XP_066080228.1">
    <property type="nucleotide sequence ID" value="XM_066224131.1"/>
</dbReference>
<dbReference type="GO" id="GO:0071038">
    <property type="term" value="P:TRAMP-dependent tRNA surveillance pathway"/>
    <property type="evidence" value="ECO:0007669"/>
    <property type="project" value="TreeGrafter"/>
</dbReference>
<dbReference type="PROSITE" id="PS50158">
    <property type="entry name" value="ZF_CCHC"/>
    <property type="match status" value="3"/>
</dbReference>
<dbReference type="EMBL" id="CP144089">
    <property type="protein sequence ID" value="WWD02261.1"/>
    <property type="molecule type" value="Genomic_DNA"/>
</dbReference>
<keyword evidence="2" id="KW-0507">mRNA processing</keyword>
<evidence type="ECO:0000313" key="12">
    <source>
        <dbReference type="Proteomes" id="UP001358614"/>
    </source>
</evidence>
<sequence>MSDPYRGQYDQQARPARRGREDEGQYTTRQSRYPQPTREYDSPRSPVHSRDQGPMSPRGAKAHQDPTLGEDEDNETDDELAAQIAELMKMRKEKAKAKASQRSMDQASQVSDMDRRSRYEGSHRGYEDSPMGRQSQGRRGDGFHMSPREKGSGDRHHLRDQDIYVPPAARPPESVRSERSNQAIGMGRPSRTVNDNRLDPVNSQNFVPRGREAAAPVRNDSYKYYQGQRISSNVFSPGYGFRPSAPRNDTLPDPEELVGPYGAVHRIYPAPCPVAPPINANDGWVDEVPAADTRSFSSVATASDHPAPSVSYRQQQDRPMSPPPSDHASVPAAQEEEDQWGSKERDHPPHLRERERIGSPRDAQAAAAPTKGSMVPWTDGGVQYSKEHFVETASEEPPPPPSQGSMVPFEGGVVYKQENLNQEGASMTMDELLACFANSRRQPSYAPPKDAYGGGPRGGGGGYMPPRQPDSGWNRSAPAGERQGWGSRGDQGKDDGFGETQGKDEWGPSASGKDTNTGSWGGGGGDNGYGGYGGGGGGGGRNCYNCGEDGHMSRECPEPRKAGGGGGGGGNCFNCNKPGHLSRECPEPRNPVFRGTCRGCGKEGHRQSECPDGGSGGGYGDSYNTGGGDGWGDRNGNGNNGSWEDNNTNGNQNGKDDQWGDDSGFDDPSRARPAANIHPSRAALVNTSTYGNTNNATAQGRDADRPPRDGRARDNGYGGRGDGGYNRAATPAEVSRDPTPIPSNDVDDDHGGW</sequence>
<feature type="compositionally biased region" description="Polar residues" evidence="9">
    <location>
        <begin position="685"/>
        <end position="698"/>
    </location>
</feature>
<feature type="domain" description="CCHC-type" evidence="10">
    <location>
        <begin position="543"/>
        <end position="558"/>
    </location>
</feature>
<protein>
    <recommendedName>
        <fullName evidence="10">CCHC-type domain-containing protein</fullName>
    </recommendedName>
</protein>
<name>A0AAX4K6Z7_9TREE</name>
<evidence type="ECO:0000256" key="2">
    <source>
        <dbReference type="ARBA" id="ARBA00022664"/>
    </source>
</evidence>
<dbReference type="SMART" id="SM00343">
    <property type="entry name" value="ZnF_C2HC"/>
    <property type="match status" value="3"/>
</dbReference>
<dbReference type="Pfam" id="PF00098">
    <property type="entry name" value="zf-CCHC"/>
    <property type="match status" value="2"/>
</dbReference>
<feature type="region of interest" description="Disordered" evidence="9">
    <location>
        <begin position="596"/>
        <end position="753"/>
    </location>
</feature>
<dbReference type="Gene3D" id="4.10.60.10">
    <property type="entry name" value="Zinc finger, CCHC-type"/>
    <property type="match status" value="2"/>
</dbReference>
<dbReference type="GO" id="GO:0071036">
    <property type="term" value="P:nuclear polyadenylation-dependent snoRNA catabolic process"/>
    <property type="evidence" value="ECO:0007669"/>
    <property type="project" value="TreeGrafter"/>
</dbReference>
<dbReference type="InterPro" id="IPR001878">
    <property type="entry name" value="Znf_CCHC"/>
</dbReference>